<dbReference type="GO" id="GO:0042777">
    <property type="term" value="P:proton motive force-driven plasma membrane ATP synthesis"/>
    <property type="evidence" value="ECO:0007669"/>
    <property type="project" value="UniProtKB-UniRule"/>
</dbReference>
<dbReference type="EMBL" id="VKGC01000001">
    <property type="protein sequence ID" value="TSA86976.1"/>
    <property type="molecule type" value="Genomic_DNA"/>
</dbReference>
<evidence type="ECO:0000313" key="14">
    <source>
        <dbReference type="Proteomes" id="UP000319322"/>
    </source>
</evidence>
<keyword evidence="4 12" id="KW-0813">Transport</keyword>
<dbReference type="NCBIfam" id="TIGR01146">
    <property type="entry name" value="ATPsyn_F1gamma"/>
    <property type="match status" value="1"/>
</dbReference>
<dbReference type="AlphaFoldDB" id="A0A553V3D8"/>
<protein>
    <recommendedName>
        <fullName evidence="12">ATP synthase gamma chain</fullName>
    </recommendedName>
    <alternativeName>
        <fullName evidence="12">ATP synthase F1 sector gamma subunit</fullName>
    </alternativeName>
    <alternativeName>
        <fullName evidence="12">F-ATPase gamma subunit</fullName>
    </alternativeName>
</protein>
<name>A0A553V3D8_9HELI</name>
<organism evidence="13 14">
    <name type="scientific">Helicobacter mehlei</name>
    <dbReference type="NCBI Taxonomy" id="2316080"/>
    <lineage>
        <taxon>Bacteria</taxon>
        <taxon>Pseudomonadati</taxon>
        <taxon>Campylobacterota</taxon>
        <taxon>Epsilonproteobacteria</taxon>
        <taxon>Campylobacterales</taxon>
        <taxon>Helicobacteraceae</taxon>
        <taxon>Helicobacter</taxon>
    </lineage>
</organism>
<evidence type="ECO:0000256" key="4">
    <source>
        <dbReference type="ARBA" id="ARBA00022448"/>
    </source>
</evidence>
<comment type="function">
    <text evidence="1 12">Produces ATP from ADP in the presence of a proton gradient across the membrane. The gamma chain is believed to be important in regulating ATPase activity and the flow of protons through the CF(0) complex.</text>
</comment>
<evidence type="ECO:0000256" key="10">
    <source>
        <dbReference type="ARBA" id="ARBA00023196"/>
    </source>
</evidence>
<dbReference type="SUPFAM" id="SSF52943">
    <property type="entry name" value="ATP synthase (F1-ATPase), gamma subunit"/>
    <property type="match status" value="1"/>
</dbReference>
<dbReference type="HAMAP" id="MF_00815">
    <property type="entry name" value="ATP_synth_gamma_bact"/>
    <property type="match status" value="1"/>
</dbReference>
<comment type="caution">
    <text evidence="13">The sequence shown here is derived from an EMBL/GenBank/DDBJ whole genome shotgun (WGS) entry which is preliminary data.</text>
</comment>
<dbReference type="InterPro" id="IPR035968">
    <property type="entry name" value="ATP_synth_F1_ATPase_gsu"/>
</dbReference>
<keyword evidence="11 12" id="KW-0066">ATP synthesis</keyword>
<dbReference type="FunFam" id="1.10.287.80:FF:000007">
    <property type="entry name" value="ATP synthase gamma chain"/>
    <property type="match status" value="1"/>
</dbReference>
<dbReference type="Pfam" id="PF00231">
    <property type="entry name" value="ATP-synt"/>
    <property type="match status" value="1"/>
</dbReference>
<comment type="subunit">
    <text evidence="12">F-type ATPases have 2 components, CF(1) - the catalytic core - and CF(0) - the membrane proton channel. CF(1) has five subunits: alpha(3), beta(3), gamma(1), delta(1), epsilon(1). CF(0) has three main subunits: a, b and c.</text>
</comment>
<evidence type="ECO:0000313" key="13">
    <source>
        <dbReference type="EMBL" id="TSA86976.1"/>
    </source>
</evidence>
<dbReference type="PANTHER" id="PTHR11693:SF22">
    <property type="entry name" value="ATP SYNTHASE SUBUNIT GAMMA, MITOCHONDRIAL"/>
    <property type="match status" value="1"/>
</dbReference>
<dbReference type="FunFam" id="3.40.1380.10:FF:000006">
    <property type="entry name" value="ATP synthase gamma chain"/>
    <property type="match status" value="1"/>
</dbReference>
<sequence>MGGSLKEIRKKIASVKNTQKTTRAMKLVSTSKLKKTEEVARRSKIFARKLNEVFADICAKIKTRGLKSIESQYFFQLEKTQIQKIDIIFVTADKGLCGGFNVATIKEVVRLINHYKEQGIKVRLRGIGKKGVAYFAYNGISLLDKALDLSSSPDYDRASAFIDRAVQDYLNGLTDSVVIIHNGFKNMISQQIKIKKILPLEFDSTQLEENSLHSGETQEGIMVEPDDEEGVILDALAKKFIEFNMYYALLDSLAAEHSARMQAMDTATNNAADLVRSLTISYNKARQEAITTELVEINAGVEAIR</sequence>
<keyword evidence="5 12" id="KW-1003">Cell membrane</keyword>
<accession>A0A553V3D8</accession>
<dbReference type="GO" id="GO:0045259">
    <property type="term" value="C:proton-transporting ATP synthase complex"/>
    <property type="evidence" value="ECO:0007669"/>
    <property type="project" value="UniProtKB-KW"/>
</dbReference>
<dbReference type="PANTHER" id="PTHR11693">
    <property type="entry name" value="ATP SYNTHASE GAMMA CHAIN"/>
    <property type="match status" value="1"/>
</dbReference>
<comment type="subcellular location">
    <subcellularLocation>
        <location evidence="12">Cell membrane</location>
        <topology evidence="12">Peripheral membrane protein</topology>
    </subcellularLocation>
    <subcellularLocation>
        <location evidence="2">Membrane</location>
        <topology evidence="2">Peripheral membrane protein</topology>
    </subcellularLocation>
</comment>
<proteinExistence type="inferred from homology"/>
<evidence type="ECO:0000256" key="5">
    <source>
        <dbReference type="ARBA" id="ARBA00022475"/>
    </source>
</evidence>
<dbReference type="OrthoDB" id="9812769at2"/>
<evidence type="ECO:0000256" key="1">
    <source>
        <dbReference type="ARBA" id="ARBA00003456"/>
    </source>
</evidence>
<reference evidence="13" key="2">
    <citation type="submission" date="2019-07" db="EMBL/GenBank/DDBJ databases">
        <authorList>
            <person name="Papic B."/>
        </authorList>
    </citation>
    <scope>NUCLEOTIDE SEQUENCE [LARGE SCALE GENOMIC DNA]</scope>
    <source>
        <strain evidence="13">L8b</strain>
    </source>
</reference>
<dbReference type="GO" id="GO:0005524">
    <property type="term" value="F:ATP binding"/>
    <property type="evidence" value="ECO:0007669"/>
    <property type="project" value="UniProtKB-UniRule"/>
</dbReference>
<keyword evidence="9 12" id="KW-0472">Membrane</keyword>
<dbReference type="RefSeq" id="WP_120948071.1">
    <property type="nucleotide sequence ID" value="NZ_QXQP01000003.1"/>
</dbReference>
<keyword evidence="14" id="KW-1185">Reference proteome</keyword>
<keyword evidence="6" id="KW-0997">Cell inner membrane</keyword>
<comment type="similarity">
    <text evidence="3 12">Belongs to the ATPase gamma chain family.</text>
</comment>
<dbReference type="PRINTS" id="PR00126">
    <property type="entry name" value="ATPASEGAMMA"/>
</dbReference>
<dbReference type="InterPro" id="IPR000131">
    <property type="entry name" value="ATP_synth_F1_gsu"/>
</dbReference>
<reference evidence="13" key="1">
    <citation type="submission" date="2019-07" db="EMBL/GenBank/DDBJ databases">
        <title>Helicobacter labacensis sp. nov., Helicobacter mehlei sp. nov. and Helicobacter vulpis sp. nov., isolated from gastric mucosa of red fox (Vulpis vulpis).</title>
        <authorList>
            <person name="Kusar D."/>
            <person name="Gruntar I."/>
            <person name="Pate M."/>
            <person name="Zajc U."/>
            <person name="Ocepek M."/>
        </authorList>
    </citation>
    <scope>NUCLEOTIDE SEQUENCE [LARGE SCALE GENOMIC DNA]</scope>
    <source>
        <strain evidence="13">L8b</strain>
    </source>
</reference>
<evidence type="ECO:0000256" key="3">
    <source>
        <dbReference type="ARBA" id="ARBA00007681"/>
    </source>
</evidence>
<dbReference type="Proteomes" id="UP000319322">
    <property type="component" value="Unassembled WGS sequence"/>
</dbReference>
<keyword evidence="10 12" id="KW-0139">CF(1)</keyword>
<evidence type="ECO:0000256" key="6">
    <source>
        <dbReference type="ARBA" id="ARBA00022519"/>
    </source>
</evidence>
<evidence type="ECO:0000256" key="2">
    <source>
        <dbReference type="ARBA" id="ARBA00004170"/>
    </source>
</evidence>
<dbReference type="Gene3D" id="1.10.287.80">
    <property type="entry name" value="ATP synthase, gamma subunit, helix hairpin domain"/>
    <property type="match status" value="2"/>
</dbReference>
<dbReference type="Gene3D" id="3.40.1380.10">
    <property type="match status" value="1"/>
</dbReference>
<dbReference type="GO" id="GO:0046933">
    <property type="term" value="F:proton-transporting ATP synthase activity, rotational mechanism"/>
    <property type="evidence" value="ECO:0007669"/>
    <property type="project" value="UniProtKB-UniRule"/>
</dbReference>
<gene>
    <name evidence="12" type="primary">atpG</name>
    <name evidence="13" type="ORF">FNE76_00470</name>
</gene>
<keyword evidence="7 12" id="KW-0375">Hydrogen ion transport</keyword>
<evidence type="ECO:0000256" key="7">
    <source>
        <dbReference type="ARBA" id="ARBA00022781"/>
    </source>
</evidence>
<evidence type="ECO:0000256" key="8">
    <source>
        <dbReference type="ARBA" id="ARBA00023065"/>
    </source>
</evidence>
<dbReference type="CDD" id="cd12151">
    <property type="entry name" value="F1-ATPase_gamma"/>
    <property type="match status" value="1"/>
</dbReference>
<evidence type="ECO:0000256" key="9">
    <source>
        <dbReference type="ARBA" id="ARBA00023136"/>
    </source>
</evidence>
<evidence type="ECO:0000256" key="11">
    <source>
        <dbReference type="ARBA" id="ARBA00023310"/>
    </source>
</evidence>
<dbReference type="GO" id="GO:0005886">
    <property type="term" value="C:plasma membrane"/>
    <property type="evidence" value="ECO:0007669"/>
    <property type="project" value="UniProtKB-SubCell"/>
</dbReference>
<keyword evidence="8 12" id="KW-0406">Ion transport</keyword>
<evidence type="ECO:0000256" key="12">
    <source>
        <dbReference type="HAMAP-Rule" id="MF_00815"/>
    </source>
</evidence>